<reference evidence="1" key="1">
    <citation type="journal article" date="2019" name="Sci. Rep.">
        <title>Draft genome of Tanacetum cinerariifolium, the natural source of mosquito coil.</title>
        <authorList>
            <person name="Yamashiro T."/>
            <person name="Shiraishi A."/>
            <person name="Satake H."/>
            <person name="Nakayama K."/>
        </authorList>
    </citation>
    <scope>NUCLEOTIDE SEQUENCE</scope>
</reference>
<comment type="caution">
    <text evidence="1">The sequence shown here is derived from an EMBL/GenBank/DDBJ whole genome shotgun (WGS) entry which is preliminary data.</text>
</comment>
<accession>A0A699WFB6</accession>
<sequence>KRRWDLDGILSEIRVRESLLYSFTYLWNNRFGRGENGRSIGDKTIASSDGFEFTLRVGNGIARERSRP</sequence>
<proteinExistence type="predicted"/>
<name>A0A699WFB6_TANCI</name>
<dbReference type="AlphaFoldDB" id="A0A699WFB6"/>
<gene>
    <name evidence="1" type="ORF">Tci_915460</name>
</gene>
<feature type="non-terminal residue" evidence="1">
    <location>
        <position position="1"/>
    </location>
</feature>
<organism evidence="1">
    <name type="scientific">Tanacetum cinerariifolium</name>
    <name type="common">Dalmatian daisy</name>
    <name type="synonym">Chrysanthemum cinerariifolium</name>
    <dbReference type="NCBI Taxonomy" id="118510"/>
    <lineage>
        <taxon>Eukaryota</taxon>
        <taxon>Viridiplantae</taxon>
        <taxon>Streptophyta</taxon>
        <taxon>Embryophyta</taxon>
        <taxon>Tracheophyta</taxon>
        <taxon>Spermatophyta</taxon>
        <taxon>Magnoliopsida</taxon>
        <taxon>eudicotyledons</taxon>
        <taxon>Gunneridae</taxon>
        <taxon>Pentapetalae</taxon>
        <taxon>asterids</taxon>
        <taxon>campanulids</taxon>
        <taxon>Asterales</taxon>
        <taxon>Asteraceae</taxon>
        <taxon>Asteroideae</taxon>
        <taxon>Anthemideae</taxon>
        <taxon>Anthemidinae</taxon>
        <taxon>Tanacetum</taxon>
    </lineage>
</organism>
<evidence type="ECO:0000313" key="1">
    <source>
        <dbReference type="EMBL" id="GFD43491.1"/>
    </source>
</evidence>
<dbReference type="EMBL" id="BKCJ011598548">
    <property type="protein sequence ID" value="GFD43491.1"/>
    <property type="molecule type" value="Genomic_DNA"/>
</dbReference>
<protein>
    <submittedName>
        <fullName evidence="1">Uncharacterized protein</fullName>
    </submittedName>
</protein>